<dbReference type="InterPro" id="IPR036324">
    <property type="entry name" value="Mn/Fe_SOD_N_sf"/>
</dbReference>
<evidence type="ECO:0000256" key="2">
    <source>
        <dbReference type="ARBA" id="ARBA00012682"/>
    </source>
</evidence>
<evidence type="ECO:0000256" key="4">
    <source>
        <dbReference type="ARBA" id="ARBA00022862"/>
    </source>
</evidence>
<feature type="domain" description="Manganese/iron superoxide dismutase C-terminal" evidence="9">
    <location>
        <begin position="141"/>
        <end position="241"/>
    </location>
</feature>
<feature type="binding site" evidence="7">
    <location>
        <position position="208"/>
    </location>
    <ligand>
        <name>Mn(2+)</name>
        <dbReference type="ChEBI" id="CHEBI:29035"/>
    </ligand>
</feature>
<dbReference type="PANTHER" id="PTHR11404:SF6">
    <property type="entry name" value="SUPEROXIDE DISMUTASE [MN], MITOCHONDRIAL"/>
    <property type="match status" value="1"/>
</dbReference>
<dbReference type="InterPro" id="IPR019832">
    <property type="entry name" value="Mn/Fe_SOD_C"/>
</dbReference>
<dbReference type="EC" id="1.15.1.1" evidence="2"/>
<evidence type="ECO:0000256" key="7">
    <source>
        <dbReference type="PIRSR" id="PIRSR000349-1"/>
    </source>
</evidence>
<evidence type="ECO:0000256" key="1">
    <source>
        <dbReference type="ARBA" id="ARBA00008714"/>
    </source>
</evidence>
<comment type="catalytic activity">
    <reaction evidence="6">
        <text>2 superoxide + 2 H(+) = H2O2 + O2</text>
        <dbReference type="Rhea" id="RHEA:20696"/>
        <dbReference type="ChEBI" id="CHEBI:15378"/>
        <dbReference type="ChEBI" id="CHEBI:15379"/>
        <dbReference type="ChEBI" id="CHEBI:16240"/>
        <dbReference type="ChEBI" id="CHEBI:18421"/>
        <dbReference type="EC" id="1.15.1.1"/>
    </reaction>
</comment>
<name>A0A0K3CEM4_RHOTO</name>
<dbReference type="Gene3D" id="3.55.40.20">
    <property type="entry name" value="Iron/manganese superoxide dismutase, C-terminal domain"/>
    <property type="match status" value="1"/>
</dbReference>
<evidence type="ECO:0000313" key="10">
    <source>
        <dbReference type="EMBL" id="CTR07373.1"/>
    </source>
</evidence>
<sequence length="252" mass="27240">MLRKVLITLGTLASALAAPLTLRSGTCAGLACGEPFLNLSLPASLPPLPYAYNALDPFIIEDITRLHHDAVANMSTAIQCGNIEEVVRITESLAFNGGGKRGASPSQYPRKLTSLLSLFWRSLAPAASSSSNGTGGLFPTSGALHDHVSTSFGSVEQLSAVMVTAGSGIRGSGWVWAVWDRQSHSLEVITTANQNLPFAWQVPILGIDCFEHAYLLQYKTNRLEYLKSVFAVVNWQEAEARLVAELEGRPWW</sequence>
<reference evidence="10 11" key="1">
    <citation type="submission" date="2015-07" db="EMBL/GenBank/DDBJ databases">
        <authorList>
            <person name="Cajimat M.N.B."/>
            <person name="Milazzo M.L."/>
            <person name="Fulhorst C.F."/>
        </authorList>
    </citation>
    <scope>NUCLEOTIDE SEQUENCE [LARGE SCALE GENOMIC DNA]</scope>
    <source>
        <strain evidence="10">Single colony</strain>
    </source>
</reference>
<dbReference type="InterPro" id="IPR050265">
    <property type="entry name" value="Fe/Mn_Superoxide_Dismutase"/>
</dbReference>
<dbReference type="OMA" id="CNVDTRE"/>
<dbReference type="EMBL" id="CWKI01000006">
    <property type="protein sequence ID" value="CTR07373.1"/>
    <property type="molecule type" value="Genomic_DNA"/>
</dbReference>
<dbReference type="Proteomes" id="UP000199069">
    <property type="component" value="Unassembled WGS sequence"/>
</dbReference>
<evidence type="ECO:0000256" key="8">
    <source>
        <dbReference type="SAM" id="SignalP"/>
    </source>
</evidence>
<feature type="signal peptide" evidence="8">
    <location>
        <begin position="1"/>
        <end position="17"/>
    </location>
</feature>
<dbReference type="GO" id="GO:0004784">
    <property type="term" value="F:superoxide dismutase activity"/>
    <property type="evidence" value="ECO:0007669"/>
    <property type="project" value="UniProtKB-EC"/>
</dbReference>
<gene>
    <name evidence="10" type="primary">FGENESH: predicted gene_6.156</name>
    <name evidence="10" type="ORF">BN2166_0032340</name>
</gene>
<evidence type="ECO:0000256" key="5">
    <source>
        <dbReference type="ARBA" id="ARBA00023002"/>
    </source>
</evidence>
<feature type="binding site" evidence="7">
    <location>
        <position position="67"/>
    </location>
    <ligand>
        <name>Mn(2+)</name>
        <dbReference type="ChEBI" id="CHEBI:29035"/>
    </ligand>
</feature>
<evidence type="ECO:0000256" key="6">
    <source>
        <dbReference type="ARBA" id="ARBA00049204"/>
    </source>
</evidence>
<keyword evidence="11" id="KW-1185">Reference proteome</keyword>
<dbReference type="Pfam" id="PF02777">
    <property type="entry name" value="Sod_Fe_C"/>
    <property type="match status" value="1"/>
</dbReference>
<protein>
    <recommendedName>
        <fullName evidence="2">superoxide dismutase</fullName>
        <ecNumber evidence="2">1.15.1.1</ecNumber>
    </recommendedName>
</protein>
<keyword evidence="4" id="KW-0049">Antioxidant</keyword>
<dbReference type="PANTHER" id="PTHR11404">
    <property type="entry name" value="SUPEROXIDE DISMUTASE 2"/>
    <property type="match status" value="1"/>
</dbReference>
<feature type="binding site" evidence="7">
    <location>
        <position position="212"/>
    </location>
    <ligand>
        <name>Mn(2+)</name>
        <dbReference type="ChEBI" id="CHEBI:29035"/>
    </ligand>
</feature>
<dbReference type="GO" id="GO:0005739">
    <property type="term" value="C:mitochondrion"/>
    <property type="evidence" value="ECO:0007669"/>
    <property type="project" value="TreeGrafter"/>
</dbReference>
<evidence type="ECO:0000256" key="3">
    <source>
        <dbReference type="ARBA" id="ARBA00022723"/>
    </source>
</evidence>
<evidence type="ECO:0000259" key="9">
    <source>
        <dbReference type="Pfam" id="PF02777"/>
    </source>
</evidence>
<dbReference type="InterPro" id="IPR036314">
    <property type="entry name" value="SOD_C_sf"/>
</dbReference>
<dbReference type="AlphaFoldDB" id="A0A0K3CEM4"/>
<dbReference type="SUPFAM" id="SSF54719">
    <property type="entry name" value="Fe,Mn superoxide dismutase (SOD), C-terminal domain"/>
    <property type="match status" value="1"/>
</dbReference>
<keyword evidence="3 7" id="KW-0479">Metal-binding</keyword>
<keyword evidence="8" id="KW-0732">Signal</keyword>
<dbReference type="PIRSF" id="PIRSF000349">
    <property type="entry name" value="SODismutase"/>
    <property type="match status" value="1"/>
</dbReference>
<dbReference type="SUPFAM" id="SSF46609">
    <property type="entry name" value="Fe,Mn superoxide dismutase (SOD), N-terminal domain"/>
    <property type="match status" value="1"/>
</dbReference>
<organism evidence="10 11">
    <name type="scientific">Rhodotorula toruloides</name>
    <name type="common">Yeast</name>
    <name type="synonym">Rhodosporidium toruloides</name>
    <dbReference type="NCBI Taxonomy" id="5286"/>
    <lineage>
        <taxon>Eukaryota</taxon>
        <taxon>Fungi</taxon>
        <taxon>Dikarya</taxon>
        <taxon>Basidiomycota</taxon>
        <taxon>Pucciniomycotina</taxon>
        <taxon>Microbotryomycetes</taxon>
        <taxon>Sporidiobolales</taxon>
        <taxon>Sporidiobolaceae</taxon>
        <taxon>Rhodotorula</taxon>
    </lineage>
</organism>
<evidence type="ECO:0000313" key="11">
    <source>
        <dbReference type="Proteomes" id="UP000199069"/>
    </source>
</evidence>
<dbReference type="GO" id="GO:0030145">
    <property type="term" value="F:manganese ion binding"/>
    <property type="evidence" value="ECO:0007669"/>
    <property type="project" value="TreeGrafter"/>
</dbReference>
<dbReference type="STRING" id="5286.A0A0K3CEM4"/>
<feature type="chain" id="PRO_5005495344" description="superoxide dismutase" evidence="8">
    <location>
        <begin position="18"/>
        <end position="252"/>
    </location>
</feature>
<keyword evidence="5" id="KW-0560">Oxidoreductase</keyword>
<dbReference type="InterPro" id="IPR001189">
    <property type="entry name" value="Mn/Fe_SOD"/>
</dbReference>
<proteinExistence type="inferred from homology"/>
<accession>A0A0K3CEM4</accession>
<dbReference type="PRINTS" id="PR01703">
    <property type="entry name" value="MNSODISMTASE"/>
</dbReference>
<comment type="similarity">
    <text evidence="1">Belongs to the iron/manganese superoxide dismutase family.</text>
</comment>